<feature type="short sequence motif" description="HXTX 1" evidence="2">
    <location>
        <begin position="40"/>
        <end position="43"/>
    </location>
</feature>
<name>A0ABZ2Y7X4_9FIRM</name>
<dbReference type="Gene3D" id="3.90.1140.10">
    <property type="entry name" value="Cyclic phosphodiesterase"/>
    <property type="match status" value="1"/>
</dbReference>
<feature type="short sequence motif" description="HXTX 2" evidence="2">
    <location>
        <begin position="126"/>
        <end position="129"/>
    </location>
</feature>
<dbReference type="Pfam" id="PF02834">
    <property type="entry name" value="LigT_PEase"/>
    <property type="match status" value="2"/>
</dbReference>
<gene>
    <name evidence="4" type="primary">thpR</name>
    <name evidence="4" type="ORF">QBE51_00755</name>
</gene>
<dbReference type="NCBIfam" id="TIGR02258">
    <property type="entry name" value="2_5_ligase"/>
    <property type="match status" value="1"/>
</dbReference>
<evidence type="ECO:0000313" key="5">
    <source>
        <dbReference type="Proteomes" id="UP001486565"/>
    </source>
</evidence>
<feature type="active site" description="Proton donor" evidence="2">
    <location>
        <position position="40"/>
    </location>
</feature>
<sequence>MRIFIAITFNEAIKSYLQEVQNEIRSFCYKGNFSLKENFHLTLRFIGEVNPSEIINIQKAMDQGAESSKGFKLELSQLGSFERQNEHLIWIGLKGEVSELNQLYNTVQSELFKIGIPRENKPLKPHITLARRVQIKDSFDDLRKKMIIDHKLIQVDSIVLMESRRINGILTYIPIYEKRLCDKE</sequence>
<evidence type="ECO:0000256" key="2">
    <source>
        <dbReference type="HAMAP-Rule" id="MF_01940"/>
    </source>
</evidence>
<dbReference type="InterPro" id="IPR009097">
    <property type="entry name" value="Cyclic_Pdiesterase"/>
</dbReference>
<reference evidence="4 5" key="1">
    <citation type="submission" date="2023-03" db="EMBL/GenBank/DDBJ databases">
        <title>Novel Species.</title>
        <authorList>
            <person name="Ma S."/>
        </authorList>
    </citation>
    <scope>NUCLEOTIDE SEQUENCE [LARGE SCALE GENOMIC DNA]</scope>
    <source>
        <strain evidence="4 5">LIND6LT2</strain>
    </source>
</reference>
<dbReference type="Proteomes" id="UP001486565">
    <property type="component" value="Chromosome"/>
</dbReference>
<accession>A0ABZ2Y7X4</accession>
<dbReference type="PANTHER" id="PTHR35561">
    <property type="entry name" value="RNA 2',3'-CYCLIC PHOSPHODIESTERASE"/>
    <property type="match status" value="1"/>
</dbReference>
<protein>
    <recommendedName>
        <fullName evidence="2">RNA 2',3'-cyclic phosphodiesterase</fullName>
        <shortName evidence="2">RNA 2',3'-CPDase</shortName>
        <ecNumber evidence="2">3.1.4.58</ecNumber>
    </recommendedName>
</protein>
<dbReference type="HAMAP" id="MF_01940">
    <property type="entry name" value="RNA_CPDase"/>
    <property type="match status" value="1"/>
</dbReference>
<feature type="active site" description="Proton acceptor" evidence="2">
    <location>
        <position position="126"/>
    </location>
</feature>
<dbReference type="SUPFAM" id="SSF55144">
    <property type="entry name" value="LigT-like"/>
    <property type="match status" value="1"/>
</dbReference>
<keyword evidence="5" id="KW-1185">Reference proteome</keyword>
<dbReference type="InterPro" id="IPR004175">
    <property type="entry name" value="RNA_CPDase"/>
</dbReference>
<organism evidence="4 5">
    <name type="scientific">Defluviitalea saccharophila</name>
    <dbReference type="NCBI Taxonomy" id="879970"/>
    <lineage>
        <taxon>Bacteria</taxon>
        <taxon>Bacillati</taxon>
        <taxon>Bacillota</taxon>
        <taxon>Clostridia</taxon>
        <taxon>Lachnospirales</taxon>
        <taxon>Defluviitaleaceae</taxon>
        <taxon>Defluviitalea</taxon>
    </lineage>
</organism>
<comment type="catalytic activity">
    <reaction evidence="2">
        <text>a 3'-end 2',3'-cyclophospho-ribonucleotide-RNA + H2O = a 3'-end 2'-phospho-ribonucleotide-RNA + H(+)</text>
        <dbReference type="Rhea" id="RHEA:11828"/>
        <dbReference type="Rhea" id="RHEA-COMP:10464"/>
        <dbReference type="Rhea" id="RHEA-COMP:17353"/>
        <dbReference type="ChEBI" id="CHEBI:15377"/>
        <dbReference type="ChEBI" id="CHEBI:15378"/>
        <dbReference type="ChEBI" id="CHEBI:83064"/>
        <dbReference type="ChEBI" id="CHEBI:173113"/>
        <dbReference type="EC" id="3.1.4.58"/>
    </reaction>
</comment>
<proteinExistence type="inferred from homology"/>
<evidence type="ECO:0000259" key="3">
    <source>
        <dbReference type="Pfam" id="PF02834"/>
    </source>
</evidence>
<evidence type="ECO:0000313" key="4">
    <source>
        <dbReference type="EMBL" id="WZL70088.1"/>
    </source>
</evidence>
<dbReference type="InterPro" id="IPR014051">
    <property type="entry name" value="Phosphoesterase_HXTX"/>
</dbReference>
<dbReference type="EC" id="3.1.4.58" evidence="2"/>
<dbReference type="RefSeq" id="WP_341877052.1">
    <property type="nucleotide sequence ID" value="NZ_CP121687.1"/>
</dbReference>
<feature type="domain" description="Phosphoesterase HXTX" evidence="3">
    <location>
        <begin position="10"/>
        <end position="89"/>
    </location>
</feature>
<dbReference type="PANTHER" id="PTHR35561:SF1">
    <property type="entry name" value="RNA 2',3'-CYCLIC PHOSPHODIESTERASE"/>
    <property type="match status" value="1"/>
</dbReference>
<feature type="domain" description="Phosphoesterase HXTX" evidence="3">
    <location>
        <begin position="98"/>
        <end position="167"/>
    </location>
</feature>
<keyword evidence="1 2" id="KW-0378">Hydrolase</keyword>
<comment type="similarity">
    <text evidence="2">Belongs to the 2H phosphoesterase superfamily. ThpR family.</text>
</comment>
<comment type="function">
    <text evidence="2">Hydrolyzes RNA 2',3'-cyclic phosphodiester to an RNA 2'-phosphomonoester.</text>
</comment>
<evidence type="ECO:0000256" key="1">
    <source>
        <dbReference type="ARBA" id="ARBA00022801"/>
    </source>
</evidence>
<dbReference type="EMBL" id="CP121687">
    <property type="protein sequence ID" value="WZL70088.1"/>
    <property type="molecule type" value="Genomic_DNA"/>
</dbReference>